<dbReference type="AlphaFoldDB" id="A0A7R9BU57"/>
<dbReference type="EMBL" id="CAJPEX010003054">
    <property type="protein sequence ID" value="CAG0921803.1"/>
    <property type="molecule type" value="Genomic_DNA"/>
</dbReference>
<reference evidence="4" key="1">
    <citation type="submission" date="2020-11" db="EMBL/GenBank/DDBJ databases">
        <authorList>
            <person name="Tran Van P."/>
        </authorList>
    </citation>
    <scope>NUCLEOTIDE SEQUENCE</scope>
</reference>
<accession>A0A7R9BU57</accession>
<dbReference type="InterPro" id="IPR053998">
    <property type="entry name" value="ACDH-11_C"/>
</dbReference>
<dbReference type="OrthoDB" id="10251155at2759"/>
<dbReference type="InterPro" id="IPR009075">
    <property type="entry name" value="AcylCo_DH/oxidase_C"/>
</dbReference>
<dbReference type="SUPFAM" id="SSF47203">
    <property type="entry name" value="Acyl-CoA dehydrogenase C-terminal domain-like"/>
    <property type="match status" value="1"/>
</dbReference>
<evidence type="ECO:0000259" key="3">
    <source>
        <dbReference type="Pfam" id="PF22217"/>
    </source>
</evidence>
<dbReference type="EMBL" id="OA885091">
    <property type="protein sequence ID" value="CAD7281651.1"/>
    <property type="molecule type" value="Genomic_DNA"/>
</dbReference>
<dbReference type="InterPro" id="IPR052904">
    <property type="entry name" value="Acyl-CoA_dehydrogenase-like"/>
</dbReference>
<evidence type="ECO:0008006" key="6">
    <source>
        <dbReference type="Google" id="ProtNLM"/>
    </source>
</evidence>
<dbReference type="GO" id="GO:0003995">
    <property type="term" value="F:acyl-CoA dehydrogenase activity"/>
    <property type="evidence" value="ECO:0007669"/>
    <property type="project" value="TreeGrafter"/>
</dbReference>
<dbReference type="PANTHER" id="PTHR42707">
    <property type="entry name" value="ACYL-COA DEHYDROGENASE"/>
    <property type="match status" value="1"/>
</dbReference>
<organism evidence="4">
    <name type="scientific">Notodromas monacha</name>
    <dbReference type="NCBI Taxonomy" id="399045"/>
    <lineage>
        <taxon>Eukaryota</taxon>
        <taxon>Metazoa</taxon>
        <taxon>Ecdysozoa</taxon>
        <taxon>Arthropoda</taxon>
        <taxon>Crustacea</taxon>
        <taxon>Oligostraca</taxon>
        <taxon>Ostracoda</taxon>
        <taxon>Podocopa</taxon>
        <taxon>Podocopida</taxon>
        <taxon>Cypridocopina</taxon>
        <taxon>Cypridoidea</taxon>
        <taxon>Cyprididae</taxon>
        <taxon>Notodromas</taxon>
    </lineage>
</organism>
<dbReference type="InterPro" id="IPR036250">
    <property type="entry name" value="AcylCo_DH-like_C"/>
</dbReference>
<evidence type="ECO:0000313" key="4">
    <source>
        <dbReference type="EMBL" id="CAD7281651.1"/>
    </source>
</evidence>
<dbReference type="PANTHER" id="PTHR42707:SF2">
    <property type="entry name" value="ACD11 DEHYDROGENASE"/>
    <property type="match status" value="1"/>
</dbReference>
<gene>
    <name evidence="4" type="ORF">NMOB1V02_LOCUS9290</name>
</gene>
<name>A0A7R9BU57_9CRUS</name>
<evidence type="ECO:0000313" key="5">
    <source>
        <dbReference type="Proteomes" id="UP000678499"/>
    </source>
</evidence>
<feature type="domain" description="Acyl-CoA dehydrogenase 11-like C-terminal" evidence="3">
    <location>
        <begin position="214"/>
        <end position="281"/>
    </location>
</feature>
<evidence type="ECO:0000256" key="1">
    <source>
        <dbReference type="ARBA" id="ARBA00022630"/>
    </source>
</evidence>
<dbReference type="Proteomes" id="UP000678499">
    <property type="component" value="Unassembled WGS sequence"/>
</dbReference>
<keyword evidence="5" id="KW-1185">Reference proteome</keyword>
<dbReference type="Pfam" id="PF22217">
    <property type="entry name" value="ACDH-11_C"/>
    <property type="match status" value="1"/>
</dbReference>
<dbReference type="Gene3D" id="2.40.110.20">
    <property type="match status" value="1"/>
</dbReference>
<protein>
    <recommendedName>
        <fullName evidence="6">Acyl-CoA dehydrogenase/oxidase C-terminal domain-containing protein</fullName>
    </recommendedName>
</protein>
<feature type="domain" description="Acyl-CoA dehydrogenase/oxidase C-terminal" evidence="2">
    <location>
        <begin position="49"/>
        <end position="207"/>
    </location>
</feature>
<dbReference type="Gene3D" id="1.20.140.10">
    <property type="entry name" value="Butyryl-CoA Dehydrogenase, subunit A, domain 3"/>
    <property type="match status" value="1"/>
</dbReference>
<evidence type="ECO:0000259" key="2">
    <source>
        <dbReference type="Pfam" id="PF00441"/>
    </source>
</evidence>
<dbReference type="Pfam" id="PF00441">
    <property type="entry name" value="Acyl-CoA_dh_1"/>
    <property type="match status" value="1"/>
</dbReference>
<sequence>MFFAKLRDEEGRLNNMEVMKLKNKLGTKQLPTAELLLDGLDAILVSEPGHGVASISQMLTVTRLHSAIGAISAARRLMQLCRDYSCRRSAFGTMIKDSPLHMLNLSSLEIQIRAGELFLLDVSRYLGADDVGLLQKDDSILFRLLTPVLKAFYAKTMVNVCCELMEAFGGQGYIEDTGIPCLVRDAQVHSIWEGTTNVLSLDILRVLAKTKGEALLVFNERIKRMTLDVKNAVEKRGLRDCSEALLTATTSLLETAASTSSDHISTGARDFTFSLAKIYSG</sequence>
<proteinExistence type="predicted"/>
<keyword evidence="1" id="KW-0285">Flavoprotein</keyword>